<protein>
    <recommendedName>
        <fullName evidence="6">Ion-translocating oxidoreductase complex subunit G</fullName>
        <ecNumber evidence="6">7.-.-.-</ecNumber>
    </recommendedName>
    <alternativeName>
        <fullName evidence="6">Rnf electron transport complex subunit G</fullName>
    </alternativeName>
</protein>
<sequence>MREMIKMAVTLTVLCFISGLLLAALRNGTKDKIEYQELKFVKGPAILDILAGASNNPLEDRFKLMDGDVERSFFVGLFDDRDTAMIAFESSGKGYGGDIGVMAGVTLGDDKISGAGVTTHSETPGVGSRAKTEPGFAAQFKGLDTNQVFKVKGDGGQVDALSGATITSRGVAAALTDAGAVYNRLKPRLMAKLKEIRDKR</sequence>
<evidence type="ECO:0000256" key="6">
    <source>
        <dbReference type="HAMAP-Rule" id="MF_00479"/>
    </source>
</evidence>
<comment type="subcellular location">
    <subcellularLocation>
        <location evidence="6">Cell membrane</location>
        <topology evidence="6">Single-pass membrane protein</topology>
    </subcellularLocation>
</comment>
<reference evidence="8" key="1">
    <citation type="submission" date="2019-01" db="EMBL/GenBank/DDBJ databases">
        <authorList>
            <consortium name="Genoscope - CEA"/>
            <person name="William W."/>
        </authorList>
    </citation>
    <scope>NUCLEOTIDE SEQUENCE</scope>
    <source>
        <strain evidence="8">CR-1</strain>
    </source>
</reference>
<evidence type="ECO:0000256" key="4">
    <source>
        <dbReference type="ARBA" id="ARBA00022643"/>
    </source>
</evidence>
<evidence type="ECO:0000256" key="3">
    <source>
        <dbReference type="ARBA" id="ARBA00022630"/>
    </source>
</evidence>
<dbReference type="GO" id="GO:0005886">
    <property type="term" value="C:plasma membrane"/>
    <property type="evidence" value="ECO:0007669"/>
    <property type="project" value="UniProtKB-SubCell"/>
</dbReference>
<dbReference type="PANTHER" id="PTHR36118:SF1">
    <property type="entry name" value="ION-TRANSLOCATING OXIDOREDUCTASE COMPLEX SUBUNIT G"/>
    <property type="match status" value="1"/>
</dbReference>
<evidence type="ECO:0000256" key="1">
    <source>
        <dbReference type="ARBA" id="ARBA00022448"/>
    </source>
</evidence>
<keyword evidence="2 6" id="KW-0597">Phosphoprotein</keyword>
<dbReference type="SMART" id="SM00900">
    <property type="entry name" value="FMN_bind"/>
    <property type="match status" value="1"/>
</dbReference>
<dbReference type="Pfam" id="PF04205">
    <property type="entry name" value="FMN_bind"/>
    <property type="match status" value="1"/>
</dbReference>
<dbReference type="NCBIfam" id="NF045876">
    <property type="entry name" value="RnfG_DVU2794"/>
    <property type="match status" value="1"/>
</dbReference>
<evidence type="ECO:0000256" key="5">
    <source>
        <dbReference type="ARBA" id="ARBA00022982"/>
    </source>
</evidence>
<dbReference type="PANTHER" id="PTHR36118">
    <property type="entry name" value="ION-TRANSLOCATING OXIDOREDUCTASE COMPLEX SUBUNIT G"/>
    <property type="match status" value="1"/>
</dbReference>
<feature type="domain" description="FMN-binding" evidence="7">
    <location>
        <begin position="94"/>
        <end position="182"/>
    </location>
</feature>
<dbReference type="EMBL" id="CAACVI010000050">
    <property type="protein sequence ID" value="VEN75299.1"/>
    <property type="molecule type" value="Genomic_DNA"/>
</dbReference>
<keyword evidence="6" id="KW-0812">Transmembrane</keyword>
<organism evidence="8">
    <name type="scientific">uncultured Desulfobacteraceae bacterium</name>
    <dbReference type="NCBI Taxonomy" id="218296"/>
    <lineage>
        <taxon>Bacteria</taxon>
        <taxon>Pseudomonadati</taxon>
        <taxon>Thermodesulfobacteriota</taxon>
        <taxon>Desulfobacteria</taxon>
        <taxon>Desulfobacterales</taxon>
        <taxon>Desulfobacteraceae</taxon>
        <taxon>environmental samples</taxon>
    </lineage>
</organism>
<proteinExistence type="inferred from homology"/>
<keyword evidence="6" id="KW-0472">Membrane</keyword>
<keyword evidence="1 6" id="KW-0813">Transport</keyword>
<feature type="modified residue" description="FMN phosphoryl threonine" evidence="6">
    <location>
        <position position="165"/>
    </location>
</feature>
<comment type="subunit">
    <text evidence="6">The complex is composed of six subunits: RnfA, RnfB, RnfC, RnfD, RnfE and RnfG.</text>
</comment>
<dbReference type="EC" id="7.-.-.-" evidence="6"/>
<dbReference type="NCBIfam" id="TIGR01947">
    <property type="entry name" value="rnfG"/>
    <property type="match status" value="1"/>
</dbReference>
<dbReference type="AlphaFoldDB" id="A0A484HKL7"/>
<comment type="cofactor">
    <cofactor evidence="6">
        <name>FMN</name>
        <dbReference type="ChEBI" id="CHEBI:58210"/>
    </cofactor>
</comment>
<comment type="similarity">
    <text evidence="6">Belongs to the RnfG family.</text>
</comment>
<evidence type="ECO:0000313" key="8">
    <source>
        <dbReference type="EMBL" id="VEN75299.1"/>
    </source>
</evidence>
<gene>
    <name evidence="6 8" type="primary">rnfG</name>
    <name evidence="8" type="ORF">EPICR_70142</name>
</gene>
<dbReference type="PIRSF" id="PIRSF006091">
    <property type="entry name" value="E_trnsport_RnfG"/>
    <property type="match status" value="1"/>
</dbReference>
<dbReference type="GO" id="GO:0016491">
    <property type="term" value="F:oxidoreductase activity"/>
    <property type="evidence" value="ECO:0007669"/>
    <property type="project" value="UniProtKB-KW"/>
</dbReference>
<keyword evidence="6" id="KW-1003">Cell membrane</keyword>
<keyword evidence="6" id="KW-1278">Translocase</keyword>
<dbReference type="InterPro" id="IPR007329">
    <property type="entry name" value="FMN-bd"/>
</dbReference>
<evidence type="ECO:0000259" key="7">
    <source>
        <dbReference type="SMART" id="SM00900"/>
    </source>
</evidence>
<comment type="function">
    <text evidence="6">Part of a membrane-bound complex that couples electron transfer with translocation of ions across the membrane.</text>
</comment>
<keyword evidence="3 6" id="KW-0285">Flavoprotein</keyword>
<keyword evidence="5 6" id="KW-0249">Electron transport</keyword>
<evidence type="ECO:0000256" key="2">
    <source>
        <dbReference type="ARBA" id="ARBA00022553"/>
    </source>
</evidence>
<keyword evidence="4 6" id="KW-0288">FMN</keyword>
<dbReference type="GO" id="GO:0009055">
    <property type="term" value="F:electron transfer activity"/>
    <property type="evidence" value="ECO:0007669"/>
    <property type="project" value="InterPro"/>
</dbReference>
<name>A0A484HKL7_9BACT</name>
<dbReference type="InterPro" id="IPR010209">
    <property type="entry name" value="Ion_transpt_RnfG/RsxG"/>
</dbReference>
<accession>A0A484HKL7</accession>
<dbReference type="HAMAP" id="MF_00479">
    <property type="entry name" value="RsxG_RnfG"/>
    <property type="match status" value="1"/>
</dbReference>
<keyword evidence="8" id="KW-0560">Oxidoreductase</keyword>
<dbReference type="GO" id="GO:0022900">
    <property type="term" value="P:electron transport chain"/>
    <property type="evidence" value="ECO:0007669"/>
    <property type="project" value="UniProtKB-UniRule"/>
</dbReference>
<keyword evidence="6" id="KW-1133">Transmembrane helix</keyword>
<dbReference type="GO" id="GO:0010181">
    <property type="term" value="F:FMN binding"/>
    <property type="evidence" value="ECO:0007669"/>
    <property type="project" value="InterPro"/>
</dbReference>